<evidence type="ECO:0000313" key="7">
    <source>
        <dbReference type="Proteomes" id="UP000631114"/>
    </source>
</evidence>
<evidence type="ECO:0000313" key="6">
    <source>
        <dbReference type="EMBL" id="KAF9595724.1"/>
    </source>
</evidence>
<dbReference type="CDD" id="cd02799">
    <property type="entry name" value="tRNA_bind_EMAP-II_like"/>
    <property type="match status" value="1"/>
</dbReference>
<dbReference type="Pfam" id="PF01588">
    <property type="entry name" value="tRNA_bind"/>
    <property type="match status" value="1"/>
</dbReference>
<name>A0A835HAI2_9MAGN</name>
<dbReference type="PANTHER" id="PTHR11586">
    <property type="entry name" value="TRNA-AMINOACYLATION COFACTOR ARC1 FAMILY MEMBER"/>
    <property type="match status" value="1"/>
</dbReference>
<dbReference type="InterPro" id="IPR002547">
    <property type="entry name" value="tRNA-bd_dom"/>
</dbReference>
<gene>
    <name evidence="6" type="ORF">IFM89_003466</name>
</gene>
<feature type="domain" description="TRNA-binding" evidence="5">
    <location>
        <begin position="169"/>
        <end position="272"/>
    </location>
</feature>
<organism evidence="6 7">
    <name type="scientific">Coptis chinensis</name>
    <dbReference type="NCBI Taxonomy" id="261450"/>
    <lineage>
        <taxon>Eukaryota</taxon>
        <taxon>Viridiplantae</taxon>
        <taxon>Streptophyta</taxon>
        <taxon>Embryophyta</taxon>
        <taxon>Tracheophyta</taxon>
        <taxon>Spermatophyta</taxon>
        <taxon>Magnoliopsida</taxon>
        <taxon>Ranunculales</taxon>
        <taxon>Ranunculaceae</taxon>
        <taxon>Coptidoideae</taxon>
        <taxon>Coptis</taxon>
    </lineage>
</organism>
<keyword evidence="1 3" id="KW-0820">tRNA-binding</keyword>
<accession>A0A835HAI2</accession>
<dbReference type="OrthoDB" id="19141at2759"/>
<evidence type="ECO:0000256" key="4">
    <source>
        <dbReference type="SAM" id="MobiDB-lite"/>
    </source>
</evidence>
<keyword evidence="2 3" id="KW-0694">RNA-binding</keyword>
<comment type="caution">
    <text evidence="6">The sequence shown here is derived from an EMBL/GenBank/DDBJ whole genome shotgun (WGS) entry which is preliminary data.</text>
</comment>
<dbReference type="InterPro" id="IPR012340">
    <property type="entry name" value="NA-bd_OB-fold"/>
</dbReference>
<keyword evidence="7" id="KW-1185">Reference proteome</keyword>
<dbReference type="AlphaFoldDB" id="A0A835HAI2"/>
<evidence type="ECO:0000256" key="1">
    <source>
        <dbReference type="ARBA" id="ARBA00022555"/>
    </source>
</evidence>
<protein>
    <recommendedName>
        <fullName evidence="5">tRNA-binding domain-containing protein</fullName>
    </recommendedName>
</protein>
<proteinExistence type="predicted"/>
<dbReference type="PANTHER" id="PTHR11586:SF47">
    <property type="entry name" value="NUCLEIC ACID-BINDING, OB-FOLD-LIKE PROTEIN"/>
    <property type="match status" value="1"/>
</dbReference>
<evidence type="ECO:0000259" key="5">
    <source>
        <dbReference type="PROSITE" id="PS50886"/>
    </source>
</evidence>
<dbReference type="SUPFAM" id="SSF50249">
    <property type="entry name" value="Nucleic acid-binding proteins"/>
    <property type="match status" value="1"/>
</dbReference>
<dbReference type="FunFam" id="2.40.50.140:FF:000225">
    <property type="entry name" value="tyrosine--tRNA ligase, cytoplasmic"/>
    <property type="match status" value="1"/>
</dbReference>
<evidence type="ECO:0000256" key="2">
    <source>
        <dbReference type="ARBA" id="ARBA00022884"/>
    </source>
</evidence>
<reference evidence="6 7" key="1">
    <citation type="submission" date="2020-10" db="EMBL/GenBank/DDBJ databases">
        <title>The Coptis chinensis genome and diversification of protoberbering-type alkaloids.</title>
        <authorList>
            <person name="Wang B."/>
            <person name="Shu S."/>
            <person name="Song C."/>
            <person name="Liu Y."/>
        </authorList>
    </citation>
    <scope>NUCLEOTIDE SEQUENCE [LARGE SCALE GENOMIC DNA]</scope>
    <source>
        <strain evidence="6">HL-2020</strain>
        <tissue evidence="6">Leaf</tissue>
    </source>
</reference>
<sequence length="337" mass="35955">MLRLLGCGNVNANKGRNCCNHFSADVVCLDRCTFLRRVPVQSVTGSAKALSMATSAVTLRGATMMLSRSCRVYPLHSATISVGFPLRYSKGKHSGMSIAVTPSLSSHCIGKISRTISSPFPSFNTRLFCASSEVEAPVTEDVTSAPPVPNPDSAVGSPSPASNDPLKDAAGTLDIRVGQIIKVWIHPEADTLYVEEVDVGEPEPRTICSGLVKYIPLESLQNSKVIVLANLKPRNMRGVKSSGMLLCASDASHENVELLSPPEGSVIGERIWFGLEEEKENQSPAASPNQIQKKKIWELVQPHLKTDGSCVAALGTQLMQTSAGVVTSTSLQNANIS</sequence>
<dbReference type="Gene3D" id="2.40.50.140">
    <property type="entry name" value="Nucleic acid-binding proteins"/>
    <property type="match status" value="1"/>
</dbReference>
<dbReference type="Proteomes" id="UP000631114">
    <property type="component" value="Unassembled WGS sequence"/>
</dbReference>
<evidence type="ECO:0000256" key="3">
    <source>
        <dbReference type="PROSITE-ProRule" id="PRU00209"/>
    </source>
</evidence>
<dbReference type="PROSITE" id="PS50886">
    <property type="entry name" value="TRBD"/>
    <property type="match status" value="1"/>
</dbReference>
<dbReference type="EMBL" id="JADFTS010000007">
    <property type="protein sequence ID" value="KAF9595724.1"/>
    <property type="molecule type" value="Genomic_DNA"/>
</dbReference>
<dbReference type="InterPro" id="IPR051270">
    <property type="entry name" value="Tyrosine-tRNA_ligase_regulator"/>
</dbReference>
<dbReference type="GO" id="GO:0000049">
    <property type="term" value="F:tRNA binding"/>
    <property type="evidence" value="ECO:0007669"/>
    <property type="project" value="UniProtKB-UniRule"/>
</dbReference>
<feature type="region of interest" description="Disordered" evidence="4">
    <location>
        <begin position="139"/>
        <end position="167"/>
    </location>
</feature>